<proteinExistence type="predicted"/>
<dbReference type="Proteomes" id="UP001243623">
    <property type="component" value="Chromosome"/>
</dbReference>
<dbReference type="InterPro" id="IPR025459">
    <property type="entry name" value="DUF4279"/>
</dbReference>
<accession>A0A9Y2AG39</accession>
<dbReference type="RefSeq" id="WP_309320350.1">
    <property type="nucleotide sequence ID" value="NZ_CP120678.1"/>
</dbReference>
<protein>
    <submittedName>
        <fullName evidence="1">DUF4279 domain-containing protein</fullName>
    </submittedName>
</protein>
<gene>
    <name evidence="1" type="ORF">P3F81_09785</name>
</gene>
<sequence length="134" mass="15752">MDKTNIKVDFSIIGDTLHPCIATEQLKINPQKSWVKGDDIEGRSFKRKDTCWVISTEYEESLDINEQLLKVVAILEDKQKKLIELKRTYNVDYLFGIVVNIESNEKPTMYFDSKFIEFAHDIQAEFYIDLYIFS</sequence>
<keyword evidence="2" id="KW-1185">Reference proteome</keyword>
<dbReference type="AlphaFoldDB" id="A0A9Y2AG39"/>
<name>A0A9Y2AG39_9FIRM</name>
<dbReference type="KEGG" id="sgbi:P3F81_09785"/>
<dbReference type="EMBL" id="CP120678">
    <property type="protein sequence ID" value="WIW70179.1"/>
    <property type="molecule type" value="Genomic_DNA"/>
</dbReference>
<organism evidence="1 2">
    <name type="scientific">Selenobaculum gibii</name>
    <dbReference type="NCBI Taxonomy" id="3054208"/>
    <lineage>
        <taxon>Bacteria</taxon>
        <taxon>Bacillati</taxon>
        <taxon>Bacillota</taxon>
        <taxon>Negativicutes</taxon>
        <taxon>Selenomonadales</taxon>
        <taxon>Selenomonadaceae</taxon>
        <taxon>Selenobaculum</taxon>
    </lineage>
</organism>
<evidence type="ECO:0000313" key="1">
    <source>
        <dbReference type="EMBL" id="WIW70179.1"/>
    </source>
</evidence>
<dbReference type="Pfam" id="PF14106">
    <property type="entry name" value="DUF4279"/>
    <property type="match status" value="1"/>
</dbReference>
<evidence type="ECO:0000313" key="2">
    <source>
        <dbReference type="Proteomes" id="UP001243623"/>
    </source>
</evidence>
<reference evidence="1" key="1">
    <citation type="submission" date="2023-03" db="EMBL/GenBank/DDBJ databases">
        <title>Selenobaculum gbiensis gen. nov. sp. nov., a new bacterium isolated from the gut microbiota of IBD patient.</title>
        <authorList>
            <person name="Yeo S."/>
            <person name="Park H."/>
            <person name="Huh C.S."/>
        </authorList>
    </citation>
    <scope>NUCLEOTIDE SEQUENCE</scope>
    <source>
        <strain evidence="1">ICN-92133</strain>
    </source>
</reference>